<evidence type="ECO:0000313" key="2">
    <source>
        <dbReference type="EMBL" id="KAF7407325.1"/>
    </source>
</evidence>
<dbReference type="Proteomes" id="UP000614350">
    <property type="component" value="Unassembled WGS sequence"/>
</dbReference>
<dbReference type="GO" id="GO:0008237">
    <property type="term" value="F:metallopeptidase activity"/>
    <property type="evidence" value="ECO:0007669"/>
    <property type="project" value="InterPro"/>
</dbReference>
<accession>A0A834NEP2</accession>
<reference evidence="2" key="1">
    <citation type="journal article" date="2020" name="G3 (Bethesda)">
        <title>High-Quality Assemblies for Three Invasive Social Wasps from the &lt;i&gt;Vespula&lt;/i&gt; Genus.</title>
        <authorList>
            <person name="Harrop T.W.R."/>
            <person name="Guhlin J."/>
            <person name="McLaughlin G.M."/>
            <person name="Permina E."/>
            <person name="Stockwell P."/>
            <person name="Gilligan J."/>
            <person name="Le Lec M.F."/>
            <person name="Gruber M.A.M."/>
            <person name="Quinn O."/>
            <person name="Lovegrove M."/>
            <person name="Duncan E.J."/>
            <person name="Remnant E.J."/>
            <person name="Van Eeckhoven J."/>
            <person name="Graham B."/>
            <person name="Knapp R.A."/>
            <person name="Langford K.W."/>
            <person name="Kronenberg Z."/>
            <person name="Press M.O."/>
            <person name="Eacker S.M."/>
            <person name="Wilson-Rankin E.E."/>
            <person name="Purcell J."/>
            <person name="Lester P.J."/>
            <person name="Dearden P.K."/>
        </authorList>
    </citation>
    <scope>NUCLEOTIDE SEQUENCE</scope>
    <source>
        <strain evidence="2">Marl-1</strain>
    </source>
</reference>
<dbReference type="Gene3D" id="3.40.390.10">
    <property type="entry name" value="Collagenase (Catalytic Domain)"/>
    <property type="match status" value="1"/>
</dbReference>
<dbReference type="InterPro" id="IPR024079">
    <property type="entry name" value="MetalloPept_cat_dom_sf"/>
</dbReference>
<gene>
    <name evidence="2" type="ORF">HZH66_001862</name>
</gene>
<comment type="caution">
    <text evidence="2">The sequence shown here is derived from an EMBL/GenBank/DDBJ whole genome shotgun (WGS) entry which is preliminary data.</text>
</comment>
<evidence type="ECO:0000313" key="3">
    <source>
        <dbReference type="Proteomes" id="UP000614350"/>
    </source>
</evidence>
<protein>
    <submittedName>
        <fullName evidence="2">Uncharacterized protein</fullName>
    </submittedName>
</protein>
<dbReference type="EMBL" id="JACSEA010000002">
    <property type="protein sequence ID" value="KAF7407325.1"/>
    <property type="molecule type" value="Genomic_DNA"/>
</dbReference>
<dbReference type="SUPFAM" id="SSF55486">
    <property type="entry name" value="Metalloproteases ('zincins'), catalytic domain"/>
    <property type="match status" value="1"/>
</dbReference>
<evidence type="ECO:0000256" key="1">
    <source>
        <dbReference type="SAM" id="MobiDB-lite"/>
    </source>
</evidence>
<name>A0A834NEP2_VESVU</name>
<organism evidence="2 3">
    <name type="scientific">Vespula vulgaris</name>
    <name type="common">Yellow jacket</name>
    <name type="synonym">Wasp</name>
    <dbReference type="NCBI Taxonomy" id="7454"/>
    <lineage>
        <taxon>Eukaryota</taxon>
        <taxon>Metazoa</taxon>
        <taxon>Ecdysozoa</taxon>
        <taxon>Arthropoda</taxon>
        <taxon>Hexapoda</taxon>
        <taxon>Insecta</taxon>
        <taxon>Pterygota</taxon>
        <taxon>Neoptera</taxon>
        <taxon>Endopterygota</taxon>
        <taxon>Hymenoptera</taxon>
        <taxon>Apocrita</taxon>
        <taxon>Aculeata</taxon>
        <taxon>Vespoidea</taxon>
        <taxon>Vespidae</taxon>
        <taxon>Vespinae</taxon>
        <taxon>Vespula</taxon>
    </lineage>
</organism>
<feature type="compositionally biased region" description="Gly residues" evidence="1">
    <location>
        <begin position="126"/>
        <end position="135"/>
    </location>
</feature>
<feature type="region of interest" description="Disordered" evidence="1">
    <location>
        <begin position="70"/>
        <end position="135"/>
    </location>
</feature>
<proteinExistence type="predicted"/>
<sequence length="135" mass="15091">MHPRQRLKVSLQLNPLIVSRIYKDRSIGNPVSIFVTKITHADIVFGKGYDENYEITAIDMLNQFCRWQKINNPDKPSPEHHDVALLLTSKTQQGVGSLEERKREEEEEEEEKGGEGEGEGEKEGEGGGGGEDGGR</sequence>
<keyword evidence="3" id="KW-1185">Reference proteome</keyword>
<dbReference type="AlphaFoldDB" id="A0A834NEP2"/>
<feature type="compositionally biased region" description="Basic and acidic residues" evidence="1">
    <location>
        <begin position="113"/>
        <end position="125"/>
    </location>
</feature>